<proteinExistence type="predicted"/>
<dbReference type="RefSeq" id="WP_023056529.1">
    <property type="nucleotide sequence ID" value="NZ_JAUSTN010000006.1"/>
</dbReference>
<dbReference type="InterPro" id="IPR007621">
    <property type="entry name" value="TPM_dom"/>
</dbReference>
<accession>A0ABU0AVR0</accession>
<keyword evidence="1" id="KW-0472">Membrane</keyword>
<dbReference type="Pfam" id="PF04536">
    <property type="entry name" value="TPM_phosphatase"/>
    <property type="match status" value="1"/>
</dbReference>
<dbReference type="Gene3D" id="3.10.310.50">
    <property type="match status" value="1"/>
</dbReference>
<evidence type="ECO:0000256" key="1">
    <source>
        <dbReference type="SAM" id="Phobius"/>
    </source>
</evidence>
<feature type="transmembrane region" description="Helical" evidence="1">
    <location>
        <begin position="191"/>
        <end position="213"/>
    </location>
</feature>
<keyword evidence="1" id="KW-0812">Transmembrane</keyword>
<reference evidence="4 5" key="1">
    <citation type="submission" date="2023-07" db="EMBL/GenBank/DDBJ databases">
        <title>Genomic Encyclopedia of Type Strains, Phase IV (KMG-IV): sequencing the most valuable type-strain genomes for metagenomic binning, comparative biology and taxonomic classification.</title>
        <authorList>
            <person name="Goeker M."/>
        </authorList>
    </citation>
    <scope>NUCLEOTIDE SEQUENCE [LARGE SCALE GENOMIC DNA]</scope>
    <source>
        <strain evidence="4 5">DSM 22616</strain>
    </source>
</reference>
<sequence length="275" mass="30063">MKKLLSLLIVIISLFTAVFAEEVFVPDPKDANGYVYDELNILSEESLKYINGTNKDLENKTKGQVAIALVKSLQGYDDQSYAVKIFDKWKIGGENDNGTLILLCIPEGRFFIMTGYETEGFIPDSITAQIRRNAAKYFPAGDRSGKNKRDYELGILEAYNEILDLYKKEYNLEIINSVEPDYSVNSDASDFGTIAILVQIILLLLFINIMAKISRSRGYRGRRRRHFYDDDDDDSFGPFGGFFGGGSFGGGSGGGFGGFSGGGGSTGGGGSGGSW</sequence>
<dbReference type="PANTHER" id="PTHR30373:SF2">
    <property type="entry name" value="UPF0603 PROTEIN YGCG"/>
    <property type="match status" value="1"/>
</dbReference>
<dbReference type="PANTHER" id="PTHR30373">
    <property type="entry name" value="UPF0603 PROTEIN YGCG"/>
    <property type="match status" value="1"/>
</dbReference>
<evidence type="ECO:0000313" key="4">
    <source>
        <dbReference type="EMBL" id="MDQ0275318.1"/>
    </source>
</evidence>
<comment type="caution">
    <text evidence="4">The sequence shown here is derived from an EMBL/GenBank/DDBJ whole genome shotgun (WGS) entry which is preliminary data.</text>
</comment>
<dbReference type="Proteomes" id="UP001236559">
    <property type="component" value="Unassembled WGS sequence"/>
</dbReference>
<evidence type="ECO:0000259" key="3">
    <source>
        <dbReference type="Pfam" id="PF04536"/>
    </source>
</evidence>
<keyword evidence="2" id="KW-0732">Signal</keyword>
<keyword evidence="1" id="KW-1133">Transmembrane helix</keyword>
<keyword evidence="5" id="KW-1185">Reference proteome</keyword>
<organism evidence="4 5">
    <name type="scientific">Peptoniphilus koenoeneniae</name>
    <dbReference type="NCBI Taxonomy" id="507751"/>
    <lineage>
        <taxon>Bacteria</taxon>
        <taxon>Bacillati</taxon>
        <taxon>Bacillota</taxon>
        <taxon>Tissierellia</taxon>
        <taxon>Tissierellales</taxon>
        <taxon>Peptoniphilaceae</taxon>
        <taxon>Peptoniphilus</taxon>
    </lineage>
</organism>
<evidence type="ECO:0000313" key="5">
    <source>
        <dbReference type="Proteomes" id="UP001236559"/>
    </source>
</evidence>
<feature type="domain" description="TPM" evidence="3">
    <location>
        <begin position="35"/>
        <end position="161"/>
    </location>
</feature>
<gene>
    <name evidence="4" type="ORF">J2S72_001343</name>
</gene>
<evidence type="ECO:0000256" key="2">
    <source>
        <dbReference type="SAM" id="SignalP"/>
    </source>
</evidence>
<protein>
    <recommendedName>
        <fullName evidence="3">TPM domain-containing protein</fullName>
    </recommendedName>
</protein>
<feature type="signal peptide" evidence="2">
    <location>
        <begin position="1"/>
        <end position="20"/>
    </location>
</feature>
<name>A0ABU0AVR0_9FIRM</name>
<feature type="chain" id="PRO_5046628046" description="TPM domain-containing protein" evidence="2">
    <location>
        <begin position="21"/>
        <end position="275"/>
    </location>
</feature>
<dbReference type="EMBL" id="JAUSTN010000006">
    <property type="protein sequence ID" value="MDQ0275318.1"/>
    <property type="molecule type" value="Genomic_DNA"/>
</dbReference>